<dbReference type="PATRIC" id="fig|999411.4.peg.707"/>
<dbReference type="Gene3D" id="2.160.20.80">
    <property type="entry name" value="E3 ubiquitin-protein ligase SopA"/>
    <property type="match status" value="2"/>
</dbReference>
<dbReference type="Pfam" id="PF00805">
    <property type="entry name" value="Pentapeptide"/>
    <property type="match status" value="2"/>
</dbReference>
<dbReference type="InterPro" id="IPR001646">
    <property type="entry name" value="5peptide_repeat"/>
</dbReference>
<keyword evidence="2" id="KW-1185">Reference proteome</keyword>
<dbReference type="RefSeq" id="WP_002597232.1">
    <property type="nucleotide sequence ID" value="NZ_KB850956.1"/>
</dbReference>
<comment type="caution">
    <text evidence="1">The sequence shown here is derived from an EMBL/GenBank/DDBJ whole genome shotgun (WGS) entry which is preliminary data.</text>
</comment>
<dbReference type="PANTHER" id="PTHR14136:SF17">
    <property type="entry name" value="BTB_POZ DOMAIN-CONTAINING PROTEIN KCTD9"/>
    <property type="match status" value="1"/>
</dbReference>
<reference evidence="1 2" key="1">
    <citation type="submission" date="2013-01" db="EMBL/GenBank/DDBJ databases">
        <title>The Genome Sequence of Clostridium colicanis 209318.</title>
        <authorList>
            <consortium name="The Broad Institute Genome Sequencing Platform"/>
            <person name="Earl A."/>
            <person name="Ward D."/>
            <person name="Feldgarden M."/>
            <person name="Gevers D."/>
            <person name="Courvalin P."/>
            <person name="Lambert T."/>
            <person name="Walker B."/>
            <person name="Young S.K."/>
            <person name="Zeng Q."/>
            <person name="Gargeya S."/>
            <person name="Fitzgerald M."/>
            <person name="Haas B."/>
            <person name="Abouelleil A."/>
            <person name="Alvarado L."/>
            <person name="Arachchi H.M."/>
            <person name="Berlin A.M."/>
            <person name="Chapman S.B."/>
            <person name="Dewar J."/>
            <person name="Goldberg J."/>
            <person name="Griggs A."/>
            <person name="Gujja S."/>
            <person name="Hansen M."/>
            <person name="Howarth C."/>
            <person name="Imamovic A."/>
            <person name="Larimer J."/>
            <person name="McCowan C."/>
            <person name="Murphy C."/>
            <person name="Neiman D."/>
            <person name="Pearson M."/>
            <person name="Priest M."/>
            <person name="Roberts A."/>
            <person name="Saif S."/>
            <person name="Shea T."/>
            <person name="Sisk P."/>
            <person name="Sykes S."/>
            <person name="Wortman J."/>
            <person name="Nusbaum C."/>
            <person name="Birren B."/>
        </authorList>
    </citation>
    <scope>NUCLEOTIDE SEQUENCE [LARGE SCALE GENOMIC DNA]</scope>
    <source>
        <strain evidence="1 2">209318</strain>
    </source>
</reference>
<dbReference type="PANTHER" id="PTHR14136">
    <property type="entry name" value="BTB_POZ DOMAIN-CONTAINING PROTEIN KCTD9"/>
    <property type="match status" value="1"/>
</dbReference>
<proteinExistence type="predicted"/>
<dbReference type="EMBL" id="AGYT01000007">
    <property type="protein sequence ID" value="ENZ03543.1"/>
    <property type="molecule type" value="Genomic_DNA"/>
</dbReference>
<organism evidence="1 2">
    <name type="scientific">Clostridium thermobutyricum</name>
    <dbReference type="NCBI Taxonomy" id="29372"/>
    <lineage>
        <taxon>Bacteria</taxon>
        <taxon>Bacillati</taxon>
        <taxon>Bacillota</taxon>
        <taxon>Clostridia</taxon>
        <taxon>Eubacteriales</taxon>
        <taxon>Clostridiaceae</taxon>
        <taxon>Clostridium</taxon>
    </lineage>
</organism>
<evidence type="ECO:0000313" key="2">
    <source>
        <dbReference type="Proteomes" id="UP000013097"/>
    </source>
</evidence>
<gene>
    <name evidence="1" type="ORF">HMPREF1092_00730</name>
</gene>
<name>N9XUZ7_9CLOT</name>
<evidence type="ECO:0008006" key="3">
    <source>
        <dbReference type="Google" id="ProtNLM"/>
    </source>
</evidence>
<accession>N9XUZ7</accession>
<protein>
    <recommendedName>
        <fullName evidence="3">Pentapeptide repeat protein</fullName>
    </recommendedName>
</protein>
<dbReference type="Proteomes" id="UP000013097">
    <property type="component" value="Unassembled WGS sequence"/>
</dbReference>
<evidence type="ECO:0000313" key="1">
    <source>
        <dbReference type="EMBL" id="ENZ03543.1"/>
    </source>
</evidence>
<dbReference type="InterPro" id="IPR051082">
    <property type="entry name" value="Pentapeptide-BTB/POZ_domain"/>
</dbReference>
<dbReference type="AlphaFoldDB" id="N9XUZ7"/>
<sequence>MAKKIIENLKYNNTQKTNKNFMYRDLKRSNCYNTNFSGSNFSFASFRGAHFKSCDFFDCKFEWTEFIGTNLKKSKFKKSIFKNVVFEGVNLDGVDFLDAKFENVILVNTNIEKAKNLFLPEETRVFEIMPELNISDSLKKAINLAMENKYIKNSRTLDTKEGEINPISVMLLLENFNEKSLIKGLNLMNEKVEKDFSTLSYIIKTIKDYAKLGLL</sequence>
<dbReference type="HOGENOM" id="CLU_083900_0_0_9"/>
<dbReference type="eggNOG" id="COG1357">
    <property type="taxonomic scope" value="Bacteria"/>
</dbReference>
<dbReference type="SUPFAM" id="SSF141571">
    <property type="entry name" value="Pentapeptide repeat-like"/>
    <property type="match status" value="1"/>
</dbReference>